<evidence type="ECO:0000313" key="8">
    <source>
        <dbReference type="Proteomes" id="UP000218811"/>
    </source>
</evidence>
<evidence type="ECO:0000256" key="5">
    <source>
        <dbReference type="RuleBase" id="RU362022"/>
    </source>
</evidence>
<dbReference type="STRING" id="742152.A0A2H3J5P6"/>
<dbReference type="EMBL" id="KB467931">
    <property type="protein sequence ID" value="PCH37526.1"/>
    <property type="molecule type" value="Genomic_DNA"/>
</dbReference>
<dbReference type="Gene3D" id="1.20.120.1630">
    <property type="match status" value="1"/>
</dbReference>
<dbReference type="Proteomes" id="UP000218811">
    <property type="component" value="Unassembled WGS sequence"/>
</dbReference>
<evidence type="ECO:0000256" key="4">
    <source>
        <dbReference type="ARBA" id="ARBA00023136"/>
    </source>
</evidence>
<dbReference type="PANTHER" id="PTHR12714:SF9">
    <property type="entry name" value="PROTEIN-S-ISOPRENYLCYSTEINE O-METHYLTRANSFERASE"/>
    <property type="match status" value="1"/>
</dbReference>
<dbReference type="GO" id="GO:0032259">
    <property type="term" value="P:methylation"/>
    <property type="evidence" value="ECO:0007669"/>
    <property type="project" value="UniProtKB-KW"/>
</dbReference>
<protein>
    <recommendedName>
        <fullName evidence="5">Protein-S-isoprenylcysteine O-methyltransferase</fullName>
        <ecNumber evidence="5">2.1.1.100</ecNumber>
    </recommendedName>
</protein>
<dbReference type="Pfam" id="PF04140">
    <property type="entry name" value="ICMT"/>
    <property type="match status" value="1"/>
</dbReference>
<comment type="catalytic activity">
    <reaction evidence="5">
        <text>[protein]-C-terminal S-[(2E,6E)-farnesyl]-L-cysteine + S-adenosyl-L-methionine = [protein]-C-terminal S-[(2E,6E)-farnesyl]-L-cysteine methyl ester + S-adenosyl-L-homocysteine</text>
        <dbReference type="Rhea" id="RHEA:21672"/>
        <dbReference type="Rhea" id="RHEA-COMP:12125"/>
        <dbReference type="Rhea" id="RHEA-COMP:12126"/>
        <dbReference type="ChEBI" id="CHEBI:57856"/>
        <dbReference type="ChEBI" id="CHEBI:59789"/>
        <dbReference type="ChEBI" id="CHEBI:90510"/>
        <dbReference type="ChEBI" id="CHEBI:90511"/>
        <dbReference type="EC" id="2.1.1.100"/>
    </reaction>
</comment>
<feature type="transmembrane region" description="Helical" evidence="5">
    <location>
        <begin position="144"/>
        <end position="167"/>
    </location>
</feature>
<keyword evidence="5" id="KW-0256">Endoplasmic reticulum</keyword>
<evidence type="ECO:0000256" key="6">
    <source>
        <dbReference type="SAM" id="SignalP"/>
    </source>
</evidence>
<organism evidence="7 8">
    <name type="scientific">Wolfiporia cocos (strain MD-104)</name>
    <name type="common">Brown rot fungus</name>
    <dbReference type="NCBI Taxonomy" id="742152"/>
    <lineage>
        <taxon>Eukaryota</taxon>
        <taxon>Fungi</taxon>
        <taxon>Dikarya</taxon>
        <taxon>Basidiomycota</taxon>
        <taxon>Agaricomycotina</taxon>
        <taxon>Agaricomycetes</taxon>
        <taxon>Polyporales</taxon>
        <taxon>Phaeolaceae</taxon>
        <taxon>Wolfiporia</taxon>
    </lineage>
</organism>
<accession>A0A2H3J5P6</accession>
<comment type="subcellular location">
    <subcellularLocation>
        <location evidence="5">Endoplasmic reticulum membrane</location>
        <topology evidence="5">Multi-pass membrane protein</topology>
    </subcellularLocation>
    <subcellularLocation>
        <location evidence="1">Membrane</location>
        <topology evidence="1">Multi-pass membrane protein</topology>
    </subcellularLocation>
</comment>
<dbReference type="GO" id="GO:0004671">
    <property type="term" value="F:protein C-terminal S-isoprenylcysteine carboxyl O-methyltransferase activity"/>
    <property type="evidence" value="ECO:0007669"/>
    <property type="project" value="UniProtKB-EC"/>
</dbReference>
<evidence type="ECO:0000313" key="7">
    <source>
        <dbReference type="EMBL" id="PCH37526.1"/>
    </source>
</evidence>
<keyword evidence="4 5" id="KW-0472">Membrane</keyword>
<keyword evidence="3 5" id="KW-1133">Transmembrane helix</keyword>
<dbReference type="GO" id="GO:0005789">
    <property type="term" value="C:endoplasmic reticulum membrane"/>
    <property type="evidence" value="ECO:0007669"/>
    <property type="project" value="UniProtKB-SubCell"/>
</dbReference>
<name>A0A2H3J5P6_WOLCO</name>
<feature type="chain" id="PRO_5013843790" description="Protein-S-isoprenylcysteine O-methyltransferase" evidence="6">
    <location>
        <begin position="19"/>
        <end position="230"/>
    </location>
</feature>
<comment type="similarity">
    <text evidence="5">Belongs to the class VI-like SAM-binding methyltransferase superfamily. Isoprenylcysteine carboxyl methyltransferase family.</text>
</comment>
<evidence type="ECO:0000256" key="3">
    <source>
        <dbReference type="ARBA" id="ARBA00022989"/>
    </source>
</evidence>
<proteinExistence type="inferred from homology"/>
<keyword evidence="5" id="KW-0949">S-adenosyl-L-methionine</keyword>
<evidence type="ECO:0000256" key="1">
    <source>
        <dbReference type="ARBA" id="ARBA00004141"/>
    </source>
</evidence>
<feature type="transmembrane region" description="Helical" evidence="5">
    <location>
        <begin position="179"/>
        <end position="199"/>
    </location>
</feature>
<dbReference type="PANTHER" id="PTHR12714">
    <property type="entry name" value="PROTEIN-S ISOPRENYLCYSTEINE O-METHYLTRANSFERASE"/>
    <property type="match status" value="1"/>
</dbReference>
<dbReference type="InterPro" id="IPR007269">
    <property type="entry name" value="ICMT_MeTrfase"/>
</dbReference>
<dbReference type="OrthoDB" id="422086at2759"/>
<evidence type="ECO:0000256" key="2">
    <source>
        <dbReference type="ARBA" id="ARBA00022692"/>
    </source>
</evidence>
<dbReference type="AlphaFoldDB" id="A0A2H3J5P6"/>
<dbReference type="EC" id="2.1.1.100" evidence="5"/>
<dbReference type="OMA" id="CETIITC"/>
<keyword evidence="5" id="KW-0489">Methyltransferase</keyword>
<keyword evidence="5" id="KW-0808">Transferase</keyword>
<keyword evidence="2 5" id="KW-0812">Transmembrane</keyword>
<reference evidence="7 8" key="1">
    <citation type="journal article" date="2012" name="Science">
        <title>The Paleozoic origin of enzymatic lignin decomposition reconstructed from 31 fungal genomes.</title>
        <authorList>
            <person name="Floudas D."/>
            <person name="Binder M."/>
            <person name="Riley R."/>
            <person name="Barry K."/>
            <person name="Blanchette R.A."/>
            <person name="Henrissat B."/>
            <person name="Martinez A.T."/>
            <person name="Otillar R."/>
            <person name="Spatafora J.W."/>
            <person name="Yadav J.S."/>
            <person name="Aerts A."/>
            <person name="Benoit I."/>
            <person name="Boyd A."/>
            <person name="Carlson A."/>
            <person name="Copeland A."/>
            <person name="Coutinho P.M."/>
            <person name="de Vries R.P."/>
            <person name="Ferreira P."/>
            <person name="Findley K."/>
            <person name="Foster B."/>
            <person name="Gaskell J."/>
            <person name="Glotzer D."/>
            <person name="Gorecki P."/>
            <person name="Heitman J."/>
            <person name="Hesse C."/>
            <person name="Hori C."/>
            <person name="Igarashi K."/>
            <person name="Jurgens J.A."/>
            <person name="Kallen N."/>
            <person name="Kersten P."/>
            <person name="Kohler A."/>
            <person name="Kuees U."/>
            <person name="Kumar T.K.A."/>
            <person name="Kuo A."/>
            <person name="LaButti K."/>
            <person name="Larrondo L.F."/>
            <person name="Lindquist E."/>
            <person name="Ling A."/>
            <person name="Lombard V."/>
            <person name="Lucas S."/>
            <person name="Lundell T."/>
            <person name="Martin R."/>
            <person name="McLaughlin D.J."/>
            <person name="Morgenstern I."/>
            <person name="Morin E."/>
            <person name="Murat C."/>
            <person name="Nagy L.G."/>
            <person name="Nolan M."/>
            <person name="Ohm R.A."/>
            <person name="Patyshakuliyeva A."/>
            <person name="Rokas A."/>
            <person name="Ruiz-Duenas F.J."/>
            <person name="Sabat G."/>
            <person name="Salamov A."/>
            <person name="Samejima M."/>
            <person name="Schmutz J."/>
            <person name="Slot J.C."/>
            <person name="St John F."/>
            <person name="Stenlid J."/>
            <person name="Sun H."/>
            <person name="Sun S."/>
            <person name="Syed K."/>
            <person name="Tsang A."/>
            <person name="Wiebenga A."/>
            <person name="Young D."/>
            <person name="Pisabarro A."/>
            <person name="Eastwood D.C."/>
            <person name="Martin F."/>
            <person name="Cullen D."/>
            <person name="Grigoriev I.V."/>
            <person name="Hibbett D.S."/>
        </authorList>
    </citation>
    <scope>NUCLEOTIDE SEQUENCE [LARGE SCALE GENOMIC DNA]</scope>
    <source>
        <strain evidence="7 8">MD-104</strain>
    </source>
</reference>
<keyword evidence="8" id="KW-1185">Reference proteome</keyword>
<comment type="caution">
    <text evidence="5">Lacks conserved residue(s) required for the propagation of feature annotation.</text>
</comment>
<feature type="signal peptide" evidence="6">
    <location>
        <begin position="1"/>
        <end position="18"/>
    </location>
</feature>
<sequence length="230" mass="25441">MHCTVFLKIPLLILGATCSHIACTNPNPSPKVEESQKYNGGDWLTRFHEIVVKVIKTLAILAAYQPSSISKHILDILTTSGGHSATQIRFTLAFYTGILLQLFGGITRKICYRALGQHFTFSLTVQEDHQLVTTGPYSIVRHPAYIVAIAGSIGMLMVQLGSGSWWSECGASETSIGRLLAVVWVASMITIMAGAVSRVDQEDRVLRREFGIQWDTWSKNTPYRLIPGIY</sequence>
<keyword evidence="6" id="KW-0732">Signal</keyword>
<gene>
    <name evidence="7" type="ORF">WOLCODRAFT_92412</name>
</gene>